<dbReference type="EMBL" id="CP000463">
    <property type="protein sequence ID" value="ABJ07932.1"/>
    <property type="molecule type" value="Genomic_DNA"/>
</dbReference>
<keyword evidence="1" id="KW-0732">Signal</keyword>
<proteinExistence type="predicted"/>
<protein>
    <submittedName>
        <fullName evidence="2">Uncharacterized protein</fullName>
    </submittedName>
</protein>
<dbReference type="AlphaFoldDB" id="Q07JF2"/>
<dbReference type="HOGENOM" id="CLU_099653_0_0_5"/>
<gene>
    <name evidence="2" type="ordered locus">RPE_4006</name>
</gene>
<accession>Q07JF2</accession>
<sequence length="184" mass="20085">MKLMKQLLALTFSLFAVLNASSAIAQCSNSIQPSCGVYATCFAKYCPCAAGDEYFVTYGKKYCEKFLGIGTFSESGQKWRNKTLLCLQEAIVPKLDISNKPTCDCKSMRQYAFDSHVKCYLADPSICSLSTGDMLKILNAVGLGSTITDKDSRKQFKLVLSKCLTVFAGDVLKALETTVTALTD</sequence>
<dbReference type="eggNOG" id="COG3209">
    <property type="taxonomic scope" value="Bacteria"/>
</dbReference>
<evidence type="ECO:0000313" key="2">
    <source>
        <dbReference type="EMBL" id="ABJ07932.1"/>
    </source>
</evidence>
<evidence type="ECO:0000256" key="1">
    <source>
        <dbReference type="SAM" id="SignalP"/>
    </source>
</evidence>
<feature type="chain" id="PRO_5004166127" evidence="1">
    <location>
        <begin position="26"/>
        <end position="184"/>
    </location>
</feature>
<feature type="signal peptide" evidence="1">
    <location>
        <begin position="1"/>
        <end position="25"/>
    </location>
</feature>
<name>Q07JF2_RHOP5</name>
<organism evidence="2">
    <name type="scientific">Rhodopseudomonas palustris (strain BisA53)</name>
    <dbReference type="NCBI Taxonomy" id="316055"/>
    <lineage>
        <taxon>Bacteria</taxon>
        <taxon>Pseudomonadati</taxon>
        <taxon>Pseudomonadota</taxon>
        <taxon>Alphaproteobacteria</taxon>
        <taxon>Hyphomicrobiales</taxon>
        <taxon>Nitrobacteraceae</taxon>
        <taxon>Rhodopseudomonas</taxon>
    </lineage>
</organism>
<reference evidence="2" key="1">
    <citation type="submission" date="2006-09" db="EMBL/GenBank/DDBJ databases">
        <title>Complete sequence of Rhodopseudomonas palustris BisA53.</title>
        <authorList>
            <consortium name="US DOE Joint Genome Institute"/>
            <person name="Copeland A."/>
            <person name="Lucas S."/>
            <person name="Lapidus A."/>
            <person name="Barry K."/>
            <person name="Detter J.C."/>
            <person name="Glavina del Rio T."/>
            <person name="Hammon N."/>
            <person name="Israni S."/>
            <person name="Dalin E."/>
            <person name="Tice H."/>
            <person name="Pitluck S."/>
            <person name="Chain P."/>
            <person name="Malfatti S."/>
            <person name="Shin M."/>
            <person name="Vergez L."/>
            <person name="Schmutz J."/>
            <person name="Larimer F."/>
            <person name="Land M."/>
            <person name="Hauser L."/>
            <person name="Pelletier D.A."/>
            <person name="Kyrpides N."/>
            <person name="Kim E."/>
            <person name="Harwood C.S."/>
            <person name="Oda Y."/>
            <person name="Richardson P."/>
        </authorList>
    </citation>
    <scope>NUCLEOTIDE SEQUENCE [LARGE SCALE GENOMIC DNA]</scope>
    <source>
        <strain evidence="2">BisA53</strain>
    </source>
</reference>
<dbReference type="STRING" id="316055.RPE_4006"/>
<dbReference type="KEGG" id="rpe:RPE_4006"/>